<dbReference type="PROSITE" id="PS50109">
    <property type="entry name" value="HIS_KIN"/>
    <property type="match status" value="1"/>
</dbReference>
<evidence type="ECO:0000259" key="5">
    <source>
        <dbReference type="PROSITE" id="PS50042"/>
    </source>
</evidence>
<evidence type="ECO:0000256" key="4">
    <source>
        <dbReference type="ARBA" id="ARBA00023012"/>
    </source>
</evidence>
<keyword evidence="3 7" id="KW-0808">Transferase</keyword>
<dbReference type="EC" id="2.7.13.3" evidence="2"/>
<comment type="caution">
    <text evidence="7">The sequence shown here is derived from an EMBL/GenBank/DDBJ whole genome shotgun (WGS) entry which is preliminary data.</text>
</comment>
<dbReference type="PANTHER" id="PTHR43065:SF48">
    <property type="entry name" value="HISTIDINE KINASE"/>
    <property type="match status" value="1"/>
</dbReference>
<dbReference type="InterPro" id="IPR000595">
    <property type="entry name" value="cNMP-bd_dom"/>
</dbReference>
<dbReference type="InterPro" id="IPR003594">
    <property type="entry name" value="HATPase_dom"/>
</dbReference>
<dbReference type="Proteomes" id="UP000681340">
    <property type="component" value="Unassembled WGS sequence"/>
</dbReference>
<dbReference type="CDD" id="cd00038">
    <property type="entry name" value="CAP_ED"/>
    <property type="match status" value="1"/>
</dbReference>
<proteinExistence type="predicted"/>
<reference evidence="7" key="1">
    <citation type="submission" date="2021-03" db="EMBL/GenBank/DDBJ databases">
        <title>Whole genome shotgun sequence of Actinoplanes auranticolor NBRC 12245.</title>
        <authorList>
            <person name="Komaki H."/>
            <person name="Tamura T."/>
        </authorList>
    </citation>
    <scope>NUCLEOTIDE SEQUENCE</scope>
    <source>
        <strain evidence="7">NBRC 12245</strain>
    </source>
</reference>
<dbReference type="InterPro" id="IPR014710">
    <property type="entry name" value="RmlC-like_jellyroll"/>
</dbReference>
<dbReference type="PROSITE" id="PS00888">
    <property type="entry name" value="CNMP_BINDING_1"/>
    <property type="match status" value="1"/>
</dbReference>
<dbReference type="AlphaFoldDB" id="A0A919SIL1"/>
<dbReference type="PRINTS" id="PR00344">
    <property type="entry name" value="BCTRLSENSOR"/>
</dbReference>
<feature type="domain" description="Histidine kinase" evidence="6">
    <location>
        <begin position="297"/>
        <end position="477"/>
    </location>
</feature>
<protein>
    <recommendedName>
        <fullName evidence="2">histidine kinase</fullName>
        <ecNumber evidence="2">2.7.13.3</ecNumber>
    </recommendedName>
</protein>
<dbReference type="EMBL" id="BOQL01000041">
    <property type="protein sequence ID" value="GIM72374.1"/>
    <property type="molecule type" value="Genomic_DNA"/>
</dbReference>
<evidence type="ECO:0000259" key="6">
    <source>
        <dbReference type="PROSITE" id="PS50109"/>
    </source>
</evidence>
<keyword evidence="3 7" id="KW-0418">Kinase</keyword>
<dbReference type="InterPro" id="IPR018490">
    <property type="entry name" value="cNMP-bd_dom_sf"/>
</dbReference>
<dbReference type="InterPro" id="IPR004358">
    <property type="entry name" value="Sig_transdc_His_kin-like_C"/>
</dbReference>
<organism evidence="7 8">
    <name type="scientific">Actinoplanes auranticolor</name>
    <dbReference type="NCBI Taxonomy" id="47988"/>
    <lineage>
        <taxon>Bacteria</taxon>
        <taxon>Bacillati</taxon>
        <taxon>Actinomycetota</taxon>
        <taxon>Actinomycetes</taxon>
        <taxon>Micromonosporales</taxon>
        <taxon>Micromonosporaceae</taxon>
        <taxon>Actinoplanes</taxon>
    </lineage>
</organism>
<dbReference type="SUPFAM" id="SSF55874">
    <property type="entry name" value="ATPase domain of HSP90 chaperone/DNA topoisomerase II/histidine kinase"/>
    <property type="match status" value="1"/>
</dbReference>
<keyword evidence="4" id="KW-0902">Two-component regulatory system</keyword>
<evidence type="ECO:0000256" key="3">
    <source>
        <dbReference type="ARBA" id="ARBA00022777"/>
    </source>
</evidence>
<dbReference type="Gene3D" id="2.60.120.10">
    <property type="entry name" value="Jelly Rolls"/>
    <property type="match status" value="1"/>
</dbReference>
<dbReference type="InterPro" id="IPR036890">
    <property type="entry name" value="HATPase_C_sf"/>
</dbReference>
<keyword evidence="8" id="KW-1185">Reference proteome</keyword>
<dbReference type="Gene3D" id="1.10.287.130">
    <property type="match status" value="1"/>
</dbReference>
<dbReference type="GO" id="GO:0004673">
    <property type="term" value="F:protein histidine kinase activity"/>
    <property type="evidence" value="ECO:0007669"/>
    <property type="project" value="UniProtKB-EC"/>
</dbReference>
<dbReference type="PANTHER" id="PTHR43065">
    <property type="entry name" value="SENSOR HISTIDINE KINASE"/>
    <property type="match status" value="1"/>
</dbReference>
<dbReference type="RefSeq" id="WP_212991025.1">
    <property type="nucleotide sequence ID" value="NZ_BAABEA010000005.1"/>
</dbReference>
<dbReference type="SMART" id="SM00100">
    <property type="entry name" value="cNMP"/>
    <property type="match status" value="1"/>
</dbReference>
<dbReference type="Pfam" id="PF02518">
    <property type="entry name" value="HATPase_c"/>
    <property type="match status" value="1"/>
</dbReference>
<evidence type="ECO:0000256" key="1">
    <source>
        <dbReference type="ARBA" id="ARBA00000085"/>
    </source>
</evidence>
<dbReference type="Gene3D" id="3.30.565.10">
    <property type="entry name" value="Histidine kinase-like ATPase, C-terminal domain"/>
    <property type="match status" value="1"/>
</dbReference>
<dbReference type="SMART" id="SM00387">
    <property type="entry name" value="HATPase_c"/>
    <property type="match status" value="1"/>
</dbReference>
<comment type="catalytic activity">
    <reaction evidence="1">
        <text>ATP + protein L-histidine = ADP + protein N-phospho-L-histidine.</text>
        <dbReference type="EC" id="2.7.13.3"/>
    </reaction>
</comment>
<evidence type="ECO:0000313" key="8">
    <source>
        <dbReference type="Proteomes" id="UP000681340"/>
    </source>
</evidence>
<name>A0A919SIL1_9ACTN</name>
<dbReference type="InterPro" id="IPR018488">
    <property type="entry name" value="cNMP-bd_CS"/>
</dbReference>
<dbReference type="InterPro" id="IPR005467">
    <property type="entry name" value="His_kinase_dom"/>
</dbReference>
<evidence type="ECO:0000313" key="7">
    <source>
        <dbReference type="EMBL" id="GIM72374.1"/>
    </source>
</evidence>
<feature type="domain" description="Cyclic nucleotide-binding" evidence="5">
    <location>
        <begin position="20"/>
        <end position="124"/>
    </location>
</feature>
<evidence type="ECO:0000256" key="2">
    <source>
        <dbReference type="ARBA" id="ARBA00012438"/>
    </source>
</evidence>
<sequence>MSAPGESGRLTPAELRTLFLFEKLTDEQLDWIADHGGVRHVAAGDLVIAEGEPADEFFVLLSGTIALTRRVGQDDVQTIRTEQRGVYMGATQAYIRDEGLERRYLASMRALDDSDFFVLSAEDFGWMMREWFPMAIHLLEGLTLGMRNTQAAISERQRLVALGALSAGLMHELNNPAAAASRATGALRQRVAGMRHKLGMLAAGKVAPERLDALVELQEDVIERAAKAPTLTAMQAADREDELGDWMEEHNVTGGWDLAPVFAQGGLDIECLELIKAKVVEPGLLDQAIHWIGYALETEQLMSDIEDATGRVSSLVASAKQYSQLDRAAHQWIDVHTGLDSTLVMLGHKIGDGVKVVKDYDRSLPQVPAHPAELNQVWTNIIDNAVQAMHGAGTLTIRTYREDDHVIVSIGDTGPGVPEKLRKRVFEPFFTTKAVGEGTGLGLDISYRIVVNGHGGDIVLQSQPGDTKFLVSLPVAEQASR</sequence>
<gene>
    <name evidence="7" type="ORF">Aau02nite_50690</name>
</gene>
<accession>A0A919SIL1</accession>
<dbReference type="GO" id="GO:0000160">
    <property type="term" value="P:phosphorelay signal transduction system"/>
    <property type="evidence" value="ECO:0007669"/>
    <property type="project" value="UniProtKB-KW"/>
</dbReference>
<dbReference type="PROSITE" id="PS50042">
    <property type="entry name" value="CNMP_BINDING_3"/>
    <property type="match status" value="1"/>
</dbReference>
<dbReference type="SUPFAM" id="SSF51206">
    <property type="entry name" value="cAMP-binding domain-like"/>
    <property type="match status" value="1"/>
</dbReference>
<dbReference type="Pfam" id="PF00027">
    <property type="entry name" value="cNMP_binding"/>
    <property type="match status" value="1"/>
</dbReference>